<dbReference type="EMBL" id="BQKE01000002">
    <property type="protein sequence ID" value="GJM62720.1"/>
    <property type="molecule type" value="Genomic_DNA"/>
</dbReference>
<comment type="caution">
    <text evidence="1">The sequence shown here is derived from an EMBL/GenBank/DDBJ whole genome shotgun (WGS) entry which is preliminary data.</text>
</comment>
<name>A0AAN4W2F3_9BACT</name>
<sequence length="44" mass="5278">MNLRKVFFTEWGVFGLYEGFCKILILPALPYRAVFFNTLLEEKY</sequence>
<organism evidence="1 2">
    <name type="scientific">Persicobacter diffluens</name>
    <dbReference type="NCBI Taxonomy" id="981"/>
    <lineage>
        <taxon>Bacteria</taxon>
        <taxon>Pseudomonadati</taxon>
        <taxon>Bacteroidota</taxon>
        <taxon>Cytophagia</taxon>
        <taxon>Cytophagales</taxon>
        <taxon>Persicobacteraceae</taxon>
        <taxon>Persicobacter</taxon>
    </lineage>
</organism>
<dbReference type="Proteomes" id="UP001310022">
    <property type="component" value="Unassembled WGS sequence"/>
</dbReference>
<evidence type="ECO:0000313" key="1">
    <source>
        <dbReference type="EMBL" id="GJM62720.1"/>
    </source>
</evidence>
<accession>A0AAN4W2F3</accession>
<reference evidence="1 2" key="1">
    <citation type="submission" date="2021-12" db="EMBL/GenBank/DDBJ databases">
        <title>Genome sequencing of bacteria with rrn-lacking chromosome and rrn-plasmid.</title>
        <authorList>
            <person name="Anda M."/>
            <person name="Iwasaki W."/>
        </authorList>
    </citation>
    <scope>NUCLEOTIDE SEQUENCE [LARGE SCALE GENOMIC DNA]</scope>
    <source>
        <strain evidence="1 2">NBRC 15940</strain>
    </source>
</reference>
<evidence type="ECO:0000313" key="2">
    <source>
        <dbReference type="Proteomes" id="UP001310022"/>
    </source>
</evidence>
<proteinExistence type="predicted"/>
<keyword evidence="2" id="KW-1185">Reference proteome</keyword>
<protein>
    <submittedName>
        <fullName evidence="1">Uncharacterized protein</fullName>
    </submittedName>
</protein>
<dbReference type="AlphaFoldDB" id="A0AAN4W2F3"/>
<gene>
    <name evidence="1" type="ORF">PEDI_32720</name>
</gene>